<evidence type="ECO:0000313" key="9">
    <source>
        <dbReference type="Proteomes" id="UP000186917"/>
    </source>
</evidence>
<evidence type="ECO:0000256" key="5">
    <source>
        <dbReference type="ARBA" id="ARBA00023237"/>
    </source>
</evidence>
<accession>A0A173MJG2</accession>
<dbReference type="GO" id="GO:0009279">
    <property type="term" value="C:cell outer membrane"/>
    <property type="evidence" value="ECO:0007669"/>
    <property type="project" value="UniProtKB-SubCell"/>
</dbReference>
<keyword evidence="5" id="KW-0998">Cell outer membrane</keyword>
<dbReference type="PROSITE" id="PS51257">
    <property type="entry name" value="PROKAR_LIPOPROTEIN"/>
    <property type="match status" value="1"/>
</dbReference>
<dbReference type="InterPro" id="IPR033985">
    <property type="entry name" value="SusD-like_N"/>
</dbReference>
<evidence type="ECO:0000256" key="4">
    <source>
        <dbReference type="ARBA" id="ARBA00023136"/>
    </source>
</evidence>
<dbReference type="InterPro" id="IPR012944">
    <property type="entry name" value="SusD_RagB_dom"/>
</dbReference>
<gene>
    <name evidence="8" type="ORF">SAMN05421788_10997</name>
</gene>
<evidence type="ECO:0000259" key="6">
    <source>
        <dbReference type="Pfam" id="PF07980"/>
    </source>
</evidence>
<dbReference type="RefSeq" id="WP_076381420.1">
    <property type="nucleotide sequence ID" value="NZ_AP017422.1"/>
</dbReference>
<sequence length="461" mass="50619">MKLNIYKYAFTALTGSALLMGATSCKKYVTLDTPPDALETNVVFTDSATATSAIVNMYSRMAASNQTGTLANTCGWGVTTYGAMSADEGYYYGSGNFTDYQTNTLAAGNTANVLWSGLYQRIARANGAIVALPDAPLSTTLKSQLLGEAKFVRAWMYFYLVSYYGGVPLYLNTDAITGSLLPRSAAADVYTLILQDLTDAKALLNTNYPSTERARANKYVVSAMLARVYFYMGKWAEAEAEATTVISSGTYSLVQDLSTVFLNNSNETIWQISLASTTTPQTIFGSEYLPTGTTPKFVLYDTLVNAFETGDQRKTNWVASLSNANGTFYYPYKYKVAATTTGKEYPIMLRLGEQYLIRAEARANQDNVTGAKEDVDVVRNRAGLTGTTAQTKAEVLAALTHERWVELFMESGDRWLNLKRLNQASVLKGLKPSWKDFQVLYPIPLSSRSANINLLDNDGYK</sequence>
<keyword evidence="3" id="KW-0732">Signal</keyword>
<comment type="subcellular location">
    <subcellularLocation>
        <location evidence="1">Cell outer membrane</location>
    </subcellularLocation>
</comment>
<evidence type="ECO:0000256" key="3">
    <source>
        <dbReference type="ARBA" id="ARBA00022729"/>
    </source>
</evidence>
<evidence type="ECO:0000259" key="7">
    <source>
        <dbReference type="Pfam" id="PF14322"/>
    </source>
</evidence>
<dbReference type="Pfam" id="PF14322">
    <property type="entry name" value="SusD-like_3"/>
    <property type="match status" value="1"/>
</dbReference>
<feature type="domain" description="RagB/SusD" evidence="6">
    <location>
        <begin position="319"/>
        <end position="424"/>
    </location>
</feature>
<dbReference type="KEGG" id="fln:FLA_3577"/>
<evidence type="ECO:0000256" key="2">
    <source>
        <dbReference type="ARBA" id="ARBA00006275"/>
    </source>
</evidence>
<dbReference type="EMBL" id="FTOR01000009">
    <property type="protein sequence ID" value="SIT29981.1"/>
    <property type="molecule type" value="Genomic_DNA"/>
</dbReference>
<dbReference type="Pfam" id="PF07980">
    <property type="entry name" value="SusD_RagB"/>
    <property type="match status" value="1"/>
</dbReference>
<proteinExistence type="inferred from homology"/>
<keyword evidence="4" id="KW-0472">Membrane</keyword>
<dbReference type="Proteomes" id="UP000186917">
    <property type="component" value="Unassembled WGS sequence"/>
</dbReference>
<evidence type="ECO:0000313" key="8">
    <source>
        <dbReference type="EMBL" id="SIT29981.1"/>
    </source>
</evidence>
<dbReference type="Gene3D" id="1.25.40.390">
    <property type="match status" value="1"/>
</dbReference>
<dbReference type="STRING" id="477680.SAMN05421788_10997"/>
<dbReference type="CDD" id="cd08977">
    <property type="entry name" value="SusD"/>
    <property type="match status" value="1"/>
</dbReference>
<keyword evidence="9" id="KW-1185">Reference proteome</keyword>
<reference evidence="9" key="1">
    <citation type="submission" date="2017-01" db="EMBL/GenBank/DDBJ databases">
        <authorList>
            <person name="Varghese N."/>
            <person name="Submissions S."/>
        </authorList>
    </citation>
    <scope>NUCLEOTIDE SEQUENCE [LARGE SCALE GENOMIC DNA]</scope>
    <source>
        <strain evidence="9">DSM 21054</strain>
    </source>
</reference>
<comment type="similarity">
    <text evidence="2">Belongs to the SusD family.</text>
</comment>
<dbReference type="SUPFAM" id="SSF48452">
    <property type="entry name" value="TPR-like"/>
    <property type="match status" value="1"/>
</dbReference>
<feature type="domain" description="SusD-like N-terminal" evidence="7">
    <location>
        <begin position="72"/>
        <end position="229"/>
    </location>
</feature>
<dbReference type="AlphaFoldDB" id="A0A173MJG2"/>
<evidence type="ECO:0000256" key="1">
    <source>
        <dbReference type="ARBA" id="ARBA00004442"/>
    </source>
</evidence>
<protein>
    <submittedName>
        <fullName evidence="8">SusD family protein</fullName>
    </submittedName>
</protein>
<organism evidence="8 9">
    <name type="scientific">Filimonas lacunae</name>
    <dbReference type="NCBI Taxonomy" id="477680"/>
    <lineage>
        <taxon>Bacteria</taxon>
        <taxon>Pseudomonadati</taxon>
        <taxon>Bacteroidota</taxon>
        <taxon>Chitinophagia</taxon>
        <taxon>Chitinophagales</taxon>
        <taxon>Chitinophagaceae</taxon>
        <taxon>Filimonas</taxon>
    </lineage>
</organism>
<name>A0A173MJG2_9BACT</name>
<dbReference type="OrthoDB" id="625727at2"/>
<dbReference type="InterPro" id="IPR011990">
    <property type="entry name" value="TPR-like_helical_dom_sf"/>
</dbReference>